<protein>
    <submittedName>
        <fullName evidence="1">Pilus assembly protein CpaE</fullName>
    </submittedName>
</protein>
<sequence>MISVDLAARLRATGLRWHPTPADRFTLLNQAFDGDVFTISDMVVEAHHRPEGTVLGFNGTTEWALDSAEASEALWLPREDQLRGLLAGTFRQLTRDGDAWVVTAVLPGGDGPEHFAAAEAADAYGSALLALLAVVDDAGPAPEDVAPSPPS</sequence>
<gene>
    <name evidence="1" type="ORF">JL107_11070</name>
</gene>
<dbReference type="AlphaFoldDB" id="A0A938YPH2"/>
<organism evidence="1 2">
    <name type="scientific">Nakamurella flavida</name>
    <dbReference type="NCBI Taxonomy" id="363630"/>
    <lineage>
        <taxon>Bacteria</taxon>
        <taxon>Bacillati</taxon>
        <taxon>Actinomycetota</taxon>
        <taxon>Actinomycetes</taxon>
        <taxon>Nakamurellales</taxon>
        <taxon>Nakamurellaceae</taxon>
        <taxon>Nakamurella</taxon>
    </lineage>
</organism>
<evidence type="ECO:0000313" key="2">
    <source>
        <dbReference type="Proteomes" id="UP000663801"/>
    </source>
</evidence>
<dbReference type="EMBL" id="JAERWL010000009">
    <property type="protein sequence ID" value="MBM9476989.1"/>
    <property type="molecule type" value="Genomic_DNA"/>
</dbReference>
<accession>A0A938YPH2</accession>
<keyword evidence="2" id="KW-1185">Reference proteome</keyword>
<comment type="caution">
    <text evidence="1">The sequence shown here is derived from an EMBL/GenBank/DDBJ whole genome shotgun (WGS) entry which is preliminary data.</text>
</comment>
<proteinExistence type="predicted"/>
<dbReference type="Proteomes" id="UP000663801">
    <property type="component" value="Unassembled WGS sequence"/>
</dbReference>
<name>A0A938YPH2_9ACTN</name>
<dbReference type="RefSeq" id="WP_205257099.1">
    <property type="nucleotide sequence ID" value="NZ_BAAAPV010000001.1"/>
</dbReference>
<evidence type="ECO:0000313" key="1">
    <source>
        <dbReference type="EMBL" id="MBM9476989.1"/>
    </source>
</evidence>
<reference evidence="1" key="1">
    <citation type="submission" date="2021-01" db="EMBL/GenBank/DDBJ databases">
        <title>KCTC 19127 draft genome.</title>
        <authorList>
            <person name="An D."/>
        </authorList>
    </citation>
    <scope>NUCLEOTIDE SEQUENCE</scope>
    <source>
        <strain evidence="1">KCTC 19127</strain>
    </source>
</reference>